<dbReference type="GO" id="GO:0035869">
    <property type="term" value="C:ciliary transition zone"/>
    <property type="evidence" value="ECO:0007669"/>
    <property type="project" value="TreeGrafter"/>
</dbReference>
<organism evidence="8">
    <name type="scientific">Timema cristinae</name>
    <name type="common">Walking stick</name>
    <dbReference type="NCBI Taxonomy" id="61476"/>
    <lineage>
        <taxon>Eukaryota</taxon>
        <taxon>Metazoa</taxon>
        <taxon>Ecdysozoa</taxon>
        <taxon>Arthropoda</taxon>
        <taxon>Hexapoda</taxon>
        <taxon>Insecta</taxon>
        <taxon>Pterygota</taxon>
        <taxon>Neoptera</taxon>
        <taxon>Polyneoptera</taxon>
        <taxon>Phasmatodea</taxon>
        <taxon>Timematodea</taxon>
        <taxon>Timematoidea</taxon>
        <taxon>Timematidae</taxon>
        <taxon>Timema</taxon>
    </lineage>
</organism>
<evidence type="ECO:0000313" key="8">
    <source>
        <dbReference type="EMBL" id="CAD7402330.1"/>
    </source>
</evidence>
<dbReference type="AlphaFoldDB" id="A0A7R9CTP9"/>
<keyword evidence="5" id="KW-0206">Cytoskeleton</keyword>
<dbReference type="Gene3D" id="1.20.1270.60">
    <property type="entry name" value="Arfaptin homology (AH) domain/BAR domain"/>
    <property type="match status" value="1"/>
</dbReference>
<comment type="similarity">
    <text evidence="7">Belongs to the CIBAR family.</text>
</comment>
<evidence type="ECO:0000256" key="7">
    <source>
        <dbReference type="ARBA" id="ARBA00029449"/>
    </source>
</evidence>
<dbReference type="PANTHER" id="PTHR21223:SF2">
    <property type="entry name" value="CBY1-INTERACTING BAR DOMAIN-CONTAINING PROTEIN HOMOLOG"/>
    <property type="match status" value="1"/>
</dbReference>
<proteinExistence type="inferred from homology"/>
<dbReference type="PANTHER" id="PTHR21223">
    <property type="entry name" value="CBY1-INTERACTING BAR DOMAIN-CONTAINING PROTEIN HOMOLOG"/>
    <property type="match status" value="1"/>
</dbReference>
<dbReference type="Pfam" id="PF06730">
    <property type="entry name" value="FAM92"/>
    <property type="match status" value="1"/>
</dbReference>
<dbReference type="InterPro" id="IPR009091">
    <property type="entry name" value="RCC1/BLIP-II"/>
</dbReference>
<dbReference type="SUPFAM" id="SSF103657">
    <property type="entry name" value="BAR/IMD domain-like"/>
    <property type="match status" value="1"/>
</dbReference>
<dbReference type="EMBL" id="OC318515">
    <property type="protein sequence ID" value="CAD7402330.1"/>
    <property type="molecule type" value="Genomic_DNA"/>
</dbReference>
<keyword evidence="3" id="KW-0963">Cytoplasm</keyword>
<gene>
    <name evidence="8" type="ORF">TCEB3V08_LOCUS6436</name>
</gene>
<dbReference type="GO" id="GO:0060271">
    <property type="term" value="P:cilium assembly"/>
    <property type="evidence" value="ECO:0007669"/>
    <property type="project" value="InterPro"/>
</dbReference>
<dbReference type="GO" id="GO:0036064">
    <property type="term" value="C:ciliary basal body"/>
    <property type="evidence" value="ECO:0007669"/>
    <property type="project" value="TreeGrafter"/>
</dbReference>
<evidence type="ECO:0000256" key="4">
    <source>
        <dbReference type="ARBA" id="ARBA00022794"/>
    </source>
</evidence>
<dbReference type="Gene3D" id="2.130.10.30">
    <property type="entry name" value="Regulator of chromosome condensation 1/beta-lactamase-inhibitor protein II"/>
    <property type="match status" value="1"/>
</dbReference>
<evidence type="ECO:0000256" key="3">
    <source>
        <dbReference type="ARBA" id="ARBA00022490"/>
    </source>
</evidence>
<accession>A0A7R9CTP9</accession>
<dbReference type="SUPFAM" id="SSF50985">
    <property type="entry name" value="RCC1/BLIP-II"/>
    <property type="match status" value="1"/>
</dbReference>
<dbReference type="CDD" id="cd07598">
    <property type="entry name" value="BAR_FAM92"/>
    <property type="match status" value="1"/>
</dbReference>
<reference evidence="8" key="1">
    <citation type="submission" date="2020-11" db="EMBL/GenBank/DDBJ databases">
        <authorList>
            <person name="Tran Van P."/>
        </authorList>
    </citation>
    <scope>NUCLEOTIDE SEQUENCE</scope>
</reference>
<evidence type="ECO:0000256" key="1">
    <source>
        <dbReference type="ARBA" id="ARBA00004138"/>
    </source>
</evidence>
<protein>
    <submittedName>
        <fullName evidence="8">Uncharacterized protein</fullName>
    </submittedName>
</protein>
<keyword evidence="6" id="KW-0966">Cell projection</keyword>
<evidence type="ECO:0000256" key="5">
    <source>
        <dbReference type="ARBA" id="ARBA00023212"/>
    </source>
</evidence>
<comment type="subcellular location">
    <subcellularLocation>
        <location evidence="1">Cell projection</location>
        <location evidence="1">Cilium</location>
    </subcellularLocation>
    <subcellularLocation>
        <location evidence="2">Cytoplasm</location>
        <location evidence="2">Cytoskeleton</location>
    </subcellularLocation>
</comment>
<dbReference type="InterPro" id="IPR035590">
    <property type="entry name" value="BAR_CBAR1/2"/>
</dbReference>
<sequence>MHQYSPAERVGKHDDVNGSVITWGRNTYGQLGSQESQGSEPWKPHFVQGLKNVKQIEQQAKLIQERINSVEKHFAELCTILAAYTRKTARLRDKSDEVSKVVHNYAESETVNKSLKNGLSKFSATLSAVSDYRDAEVRRLETKVVSELSQYEGICKHAKEEVKSTFAARDRELARRRQLDRVRERSPRNRQQIASADVSRTVKALEEQIDIFEKKKLHDLKSVLLDFVTVELSFHAKAIELYTRAYQEIAEIDEDGDMECGHGCQKYETTAEVFYLNNFYSSIIKEFRSALRVPESISRLDTVKRTSFRNSSFSLASIFATPQTFRRTSDGIPHSPVKVSKSLSVESLKRSTGFEDSRESVHVEDFLDESSSLVSEEDVIEFKHMTLERCYRNGRPTSVRIVVTGIVVCSKLGPEAGYIVWACQPPSNVTDV</sequence>
<dbReference type="InterPro" id="IPR027267">
    <property type="entry name" value="AH/BAR_dom_sf"/>
</dbReference>
<name>A0A7R9CTP9_TIMCR</name>
<evidence type="ECO:0000256" key="2">
    <source>
        <dbReference type="ARBA" id="ARBA00004245"/>
    </source>
</evidence>
<dbReference type="InterPro" id="IPR009602">
    <property type="entry name" value="CBAR/FAM92"/>
</dbReference>
<keyword evidence="4" id="KW-0970">Cilium biogenesis/degradation</keyword>
<evidence type="ECO:0000256" key="6">
    <source>
        <dbReference type="ARBA" id="ARBA00023273"/>
    </source>
</evidence>